<name>A0A2G6KJ62_9BACT</name>
<proteinExistence type="inferred from homology"/>
<dbReference type="InterPro" id="IPR023101">
    <property type="entry name" value="AF1862-like_dom_sf"/>
</dbReference>
<dbReference type="AlphaFoldDB" id="A0A2G6KJ62"/>
<dbReference type="Pfam" id="PF09701">
    <property type="entry name" value="Cas_Cmr5"/>
    <property type="match status" value="1"/>
</dbReference>
<accession>A0A2G6KJ62</accession>
<comment type="caution">
    <text evidence="6">The sequence shown here is derived from an EMBL/GenBank/DDBJ whole genome shotgun (WGS) entry which is preliminary data.</text>
</comment>
<dbReference type="EMBL" id="PDSK01000035">
    <property type="protein sequence ID" value="PIE35703.1"/>
    <property type="molecule type" value="Genomic_DNA"/>
</dbReference>
<evidence type="ECO:0000256" key="1">
    <source>
        <dbReference type="ARBA" id="ARBA00004496"/>
    </source>
</evidence>
<sequence length="148" mass="16999">MARIKGIEEGRAASAFVYAQEGKRIACSRAQKIGEKFFRDEKYASYVQNFSMHIKQNGLGAALTFVYAKRSAQAGTEKNPYNAYDLLYQQLSQWVAHKNFIKNFDKDNSELVYAVVQLNSPSYRFLTREMLALLAWLRRFAEGCMSED</sequence>
<dbReference type="InterPro" id="IPR010160">
    <property type="entry name" value="CRISPR-assoc_prot_Cmr5"/>
</dbReference>
<keyword evidence="4" id="KW-0051">Antiviral defense</keyword>
<evidence type="ECO:0000313" key="7">
    <source>
        <dbReference type="Proteomes" id="UP000230821"/>
    </source>
</evidence>
<protein>
    <recommendedName>
        <fullName evidence="5">CRISPR type III-B/RAMP module-associated protein Cmr5</fullName>
    </recommendedName>
</protein>
<dbReference type="SUPFAM" id="SSF158568">
    <property type="entry name" value="AF1862-like"/>
    <property type="match status" value="1"/>
</dbReference>
<keyword evidence="3" id="KW-0963">Cytoplasm</keyword>
<dbReference type="GO" id="GO:0005737">
    <property type="term" value="C:cytoplasm"/>
    <property type="evidence" value="ECO:0007669"/>
    <property type="project" value="UniProtKB-SubCell"/>
</dbReference>
<comment type="subcellular location">
    <subcellularLocation>
        <location evidence="1">Cytoplasm</location>
    </subcellularLocation>
</comment>
<gene>
    <name evidence="6" type="primary">cmr5</name>
    <name evidence="6" type="ORF">CSA56_03040</name>
</gene>
<reference evidence="6 7" key="1">
    <citation type="submission" date="2017-10" db="EMBL/GenBank/DDBJ databases">
        <title>Novel microbial diversity and functional potential in the marine mammal oral microbiome.</title>
        <authorList>
            <person name="Dudek N.K."/>
            <person name="Sun C.L."/>
            <person name="Burstein D."/>
            <person name="Kantor R.S."/>
            <person name="Aliaga Goltsman D.S."/>
            <person name="Bik E.M."/>
            <person name="Thomas B.C."/>
            <person name="Banfield J.F."/>
            <person name="Relman D.A."/>
        </authorList>
    </citation>
    <scope>NUCLEOTIDE SEQUENCE [LARGE SCALE GENOMIC DNA]</scope>
    <source>
        <strain evidence="6">DOLJORAL78_47_16</strain>
    </source>
</reference>
<evidence type="ECO:0000256" key="5">
    <source>
        <dbReference type="ARBA" id="ARBA00030001"/>
    </source>
</evidence>
<dbReference type="NCBIfam" id="TIGR01881">
    <property type="entry name" value="cas_Cmr5"/>
    <property type="match status" value="1"/>
</dbReference>
<dbReference type="Gene3D" id="1.10.520.30">
    <property type="entry name" value="AF1862-like domain"/>
    <property type="match status" value="1"/>
</dbReference>
<dbReference type="GO" id="GO:0051607">
    <property type="term" value="P:defense response to virus"/>
    <property type="evidence" value="ECO:0007669"/>
    <property type="project" value="UniProtKB-KW"/>
</dbReference>
<evidence type="ECO:0000313" key="6">
    <source>
        <dbReference type="EMBL" id="PIE35703.1"/>
    </source>
</evidence>
<comment type="similarity">
    <text evidence="2">Belongs to the CRISPR system Cmr5 family.</text>
</comment>
<evidence type="ECO:0000256" key="4">
    <source>
        <dbReference type="ARBA" id="ARBA00023118"/>
    </source>
</evidence>
<evidence type="ECO:0000256" key="2">
    <source>
        <dbReference type="ARBA" id="ARBA00006161"/>
    </source>
</evidence>
<evidence type="ECO:0000256" key="3">
    <source>
        <dbReference type="ARBA" id="ARBA00022490"/>
    </source>
</evidence>
<organism evidence="6 7">
    <name type="scientific">candidate division KSB3 bacterium</name>
    <dbReference type="NCBI Taxonomy" id="2044937"/>
    <lineage>
        <taxon>Bacteria</taxon>
        <taxon>candidate division KSB3</taxon>
    </lineage>
</organism>
<dbReference type="Proteomes" id="UP000230821">
    <property type="component" value="Unassembled WGS sequence"/>
</dbReference>